<gene>
    <name evidence="6" type="ORF">C1876_06660</name>
    <name evidence="7" type="ORF">DMP09_07340</name>
</gene>
<dbReference type="RefSeq" id="WP_114545936.1">
    <property type="nucleotide sequence ID" value="NZ_PPTT01000009.1"/>
</dbReference>
<keyword evidence="2 7" id="KW-0489">Methyltransferase</keyword>
<dbReference type="EMBL" id="PPTT01000009">
    <property type="protein sequence ID" value="RDB69446.1"/>
    <property type="molecule type" value="Genomic_DNA"/>
</dbReference>
<dbReference type="Gene3D" id="3.40.50.150">
    <property type="entry name" value="Vaccinia Virus protein VP39"/>
    <property type="match status" value="1"/>
</dbReference>
<evidence type="ECO:0000256" key="1">
    <source>
        <dbReference type="ARBA" id="ARBA00006594"/>
    </source>
</evidence>
<sequence length="694" mass="78378">MEKIDVSTTDITQENVERLAELFPSVATEVTDGEGNVRAAIDFDALRDLLGDVAEGQRERYQFTWPGKRKAKEEARRPTTKAMRPEMGKSVNWDTTQNLYIEGDNLEALRIMRNTYAAQIKLIYIDPPYNTGYDFIYDDDFAQTHAAYDTLSGDYDEDGGRLVSNPDSNGRFHSDWCSMIYSRLLIARDLLSKDGAIFISISDAELDNLKKICDEVFGATNYINTVSVLAKNTAGASGGGEDKRLKKNIEYLLIYAKDYLYLPPFKSVFEKREISELVDEYVEQGKSWKYTSVLIDPGVKEYCCSTVDGEGNEIKIYTRQNPIIKSVSQLARESGLDEADIYHSYGPKIFQTTNAQSSIRTRVMAARQEHGIIEDLISIEYVPRSGKRKGNVYEQFYKGEQARLFVWLADTAEEIDGVLYKLERRGTFWDFVGETKNLTKEGGVAFPNGKKPVKLIETIIEMQLSNDDIVLDFFSGSATTAHAVFNKALDGLSCHFILVQLPENLDRQSLDANDGDYFNICDIGEERIRRAGKKIVEEVEEANRQLKLGEDPKPIPDVGFRVLRIDSSNFSETYLTPDDYAQATLDLYEDNVKPGRSGLDLLFQVLPTLRIPYSARIDETDICGKKVFIVNGGRAPKLVACFDTEVNKECIEKIAKMRPIYAVFRDASMADDATAANFEELFKTFSPDTERKVI</sequence>
<evidence type="ECO:0000313" key="9">
    <source>
        <dbReference type="Proteomes" id="UP000270112"/>
    </source>
</evidence>
<keyword evidence="8" id="KW-1185">Reference proteome</keyword>
<dbReference type="OrthoDB" id="9773060at2"/>
<dbReference type="PIRSF" id="PIRSF015855">
    <property type="entry name" value="TypeIII_Mtase_mKpnI"/>
    <property type="match status" value="1"/>
</dbReference>
<reference evidence="9" key="2">
    <citation type="submission" date="2018-05" db="EMBL/GenBank/DDBJ databases">
        <title>Genome Sequencing of selected type strains of the family Eggerthellaceae.</title>
        <authorList>
            <person name="Danylec N."/>
            <person name="Stoll D.A."/>
            <person name="Doetsch A."/>
            <person name="Huch M."/>
        </authorList>
    </citation>
    <scope>NUCLEOTIDE SEQUENCE [LARGE SCALE GENOMIC DNA]</scope>
    <source>
        <strain evidence="9">DSM 16107</strain>
    </source>
</reference>
<name>A0A3N0IY82_9ACTN</name>
<comment type="similarity">
    <text evidence="1">Belongs to the N(4)/N(6)-methyltransferase family.</text>
</comment>
<dbReference type="InterPro" id="IPR002295">
    <property type="entry name" value="N4/N6-MTase_EcoPI_Mod-like"/>
</dbReference>
<dbReference type="InterPro" id="IPR029063">
    <property type="entry name" value="SAM-dependent_MTases_sf"/>
</dbReference>
<evidence type="ECO:0000313" key="7">
    <source>
        <dbReference type="EMBL" id="RNM41921.1"/>
    </source>
</evidence>
<dbReference type="SUPFAM" id="SSF53335">
    <property type="entry name" value="S-adenosyl-L-methionine-dependent methyltransferases"/>
    <property type="match status" value="1"/>
</dbReference>
<dbReference type="InterPro" id="IPR002941">
    <property type="entry name" value="DNA_methylase_N4/N6"/>
</dbReference>
<dbReference type="PROSITE" id="PS00092">
    <property type="entry name" value="N6_MTASE"/>
    <property type="match status" value="1"/>
</dbReference>
<dbReference type="AlphaFoldDB" id="A0A3N0IY82"/>
<dbReference type="PRINTS" id="PR00506">
    <property type="entry name" value="D21N6MTFRASE"/>
</dbReference>
<comment type="caution">
    <text evidence="7">The sequence shown here is derived from an EMBL/GenBank/DDBJ whole genome shotgun (WGS) entry which is preliminary data.</text>
</comment>
<dbReference type="InterPro" id="IPR002052">
    <property type="entry name" value="DNA_methylase_N6_adenine_CS"/>
</dbReference>
<evidence type="ECO:0000256" key="4">
    <source>
        <dbReference type="ARBA" id="ARBA00022691"/>
    </source>
</evidence>
<dbReference type="Proteomes" id="UP000270112">
    <property type="component" value="Unassembled WGS sequence"/>
</dbReference>
<dbReference type="GO" id="GO:0008170">
    <property type="term" value="F:N-methyltransferase activity"/>
    <property type="evidence" value="ECO:0007669"/>
    <property type="project" value="InterPro"/>
</dbReference>
<dbReference type="GO" id="GO:0003677">
    <property type="term" value="F:DNA binding"/>
    <property type="evidence" value="ECO:0007669"/>
    <property type="project" value="InterPro"/>
</dbReference>
<organism evidence="7 9">
    <name type="scientific">Eggerthella sinensis</name>
    <dbReference type="NCBI Taxonomy" id="242230"/>
    <lineage>
        <taxon>Bacteria</taxon>
        <taxon>Bacillati</taxon>
        <taxon>Actinomycetota</taxon>
        <taxon>Coriobacteriia</taxon>
        <taxon>Eggerthellales</taxon>
        <taxon>Eggerthellaceae</taxon>
        <taxon>Eggerthella</taxon>
    </lineage>
</organism>
<dbReference type="EMBL" id="QICC01000023">
    <property type="protein sequence ID" value="RNM41921.1"/>
    <property type="molecule type" value="Genomic_DNA"/>
</dbReference>
<evidence type="ECO:0000313" key="8">
    <source>
        <dbReference type="Proteomes" id="UP000253817"/>
    </source>
</evidence>
<dbReference type="GO" id="GO:0032259">
    <property type="term" value="P:methylation"/>
    <property type="evidence" value="ECO:0007669"/>
    <property type="project" value="UniProtKB-KW"/>
</dbReference>
<dbReference type="Pfam" id="PF01555">
    <property type="entry name" value="N6_N4_Mtase"/>
    <property type="match status" value="1"/>
</dbReference>
<evidence type="ECO:0000313" key="6">
    <source>
        <dbReference type="EMBL" id="RDB69446.1"/>
    </source>
</evidence>
<evidence type="ECO:0000256" key="2">
    <source>
        <dbReference type="ARBA" id="ARBA00022603"/>
    </source>
</evidence>
<evidence type="ECO:0000259" key="5">
    <source>
        <dbReference type="Pfam" id="PF01555"/>
    </source>
</evidence>
<keyword evidence="3 7" id="KW-0808">Transferase</keyword>
<protein>
    <submittedName>
        <fullName evidence="7">Site-specific DNA-methyltransferase</fullName>
    </submittedName>
</protein>
<reference evidence="6 8" key="1">
    <citation type="journal article" date="2018" name="Elife">
        <title>Discovery and characterization of a prevalent human gut bacterial enzyme sufficient for the inactivation of a family of plant toxins.</title>
        <authorList>
            <person name="Koppel N."/>
            <person name="Bisanz J.E."/>
            <person name="Pandelia M.E."/>
            <person name="Turnbaugh P.J."/>
            <person name="Balskus E.P."/>
        </authorList>
    </citation>
    <scope>NUCLEOTIDE SEQUENCE [LARGE SCALE GENOMIC DNA]</scope>
    <source>
        <strain evidence="6 8">DSM 16107</strain>
    </source>
</reference>
<keyword evidence="4" id="KW-0949">S-adenosyl-L-methionine</keyword>
<feature type="domain" description="DNA methylase N-4/N-6" evidence="5">
    <location>
        <begin position="120"/>
        <end position="484"/>
    </location>
</feature>
<dbReference type="Proteomes" id="UP000253817">
    <property type="component" value="Unassembled WGS sequence"/>
</dbReference>
<reference evidence="7" key="3">
    <citation type="journal article" date="2019" name="Microbiol. Resour. Announc.">
        <title>Draft Genome Sequences of Type Strains of Gordonibacter faecihominis, Paraeggerthella hongkongensis, Parvibacter caecicola,Slackia equolifaciens, Slackia faecicanis, and Slackia isoflavoniconvertens.</title>
        <authorList>
            <person name="Danylec N."/>
            <person name="Stoll D.A."/>
            <person name="Dotsch A."/>
            <person name="Huch M."/>
        </authorList>
    </citation>
    <scope>NUCLEOTIDE SEQUENCE</scope>
    <source>
        <strain evidence="7">DSM 16107</strain>
    </source>
</reference>
<accession>A0A3N0IY82</accession>
<proteinExistence type="inferred from homology"/>
<evidence type="ECO:0000256" key="3">
    <source>
        <dbReference type="ARBA" id="ARBA00022679"/>
    </source>
</evidence>